<dbReference type="PANTHER" id="PTHR32444">
    <property type="entry name" value="BULB-TYPE LECTIN DOMAIN-CONTAINING PROTEIN"/>
    <property type="match status" value="1"/>
</dbReference>
<evidence type="ECO:0000256" key="2">
    <source>
        <dbReference type="SAM" id="Phobius"/>
    </source>
</evidence>
<accession>A0A9W7JHJ1</accession>
<evidence type="ECO:0000256" key="1">
    <source>
        <dbReference type="SAM" id="MobiDB-lite"/>
    </source>
</evidence>
<dbReference type="Proteomes" id="UP001165190">
    <property type="component" value="Unassembled WGS sequence"/>
</dbReference>
<dbReference type="EMBL" id="BSYR01000069">
    <property type="protein sequence ID" value="GMJ14641.1"/>
    <property type="molecule type" value="Genomic_DNA"/>
</dbReference>
<name>A0A9W7JHJ1_HIBTR</name>
<feature type="transmembrane region" description="Helical" evidence="2">
    <location>
        <begin position="483"/>
        <end position="506"/>
    </location>
</feature>
<keyword evidence="2" id="KW-0812">Transmembrane</keyword>
<keyword evidence="2" id="KW-0472">Membrane</keyword>
<keyword evidence="2" id="KW-1133">Transmembrane helix</keyword>
<feature type="transmembrane region" description="Helical" evidence="2">
    <location>
        <begin position="38"/>
        <end position="62"/>
    </location>
</feature>
<dbReference type="AlphaFoldDB" id="A0A9W7JHJ1"/>
<evidence type="ECO:0000313" key="3">
    <source>
        <dbReference type="EMBL" id="GMJ14641.1"/>
    </source>
</evidence>
<sequence>MNLVKFHLRILLVFFLSHCFFFVDTITRDQFIKDNNEFIVFGGKIFALGFFSPVALGIDMLASEPWVECLNCVYTSCKSPDDPGVGDYSFEMNLVGFAQIFLYKDLAPLWQSGTWTGHSWSGIPEMMTKNFLFNDFFVSTGDEVSFSSDVRNTSFISRRSFRVHMFPRIRTQVTGSTVYKRWNRGCVRKHDISLCGNGEGFVKFQHVKVSDTSAAHVDMSMGPAHRTPRVRIQLQHLCSRPLGRGSSTLCHSQRTRGARVRPACSAAREGLRSSRVNSPRGLARHHGPIQVQLAPKALHNRPRGPVRAARPVAPVGLSEQHRAARPAAPMSLSESHLMQDPWGPTKVHSAAPIQDPRGLSDFPSSMAIQAHSLGNLHPFDHGIQGKEYAFISFSIQGDPHLFHMERSSSKKEGIIDSILLPSLDRLGQSWPSVIDREIGCLTWHGDLLGARTYTNTGQDLYIRVDENELARYTKKSLPQNKEVLAFVVVSSAVAFLILVAFFHCLVRRRRRGLFRPGPKRPAFIEKKVHKGDEISSSEGTNSVNGATVTMIQAR</sequence>
<protein>
    <submittedName>
        <fullName evidence="3">Uncharacterized protein</fullName>
    </submittedName>
</protein>
<gene>
    <name evidence="3" type="ORF">HRI_005133300</name>
</gene>
<comment type="caution">
    <text evidence="3">The sequence shown here is derived from an EMBL/GenBank/DDBJ whole genome shotgun (WGS) entry which is preliminary data.</text>
</comment>
<reference evidence="3" key="1">
    <citation type="submission" date="2023-05" db="EMBL/GenBank/DDBJ databases">
        <title>Genome and transcriptome analyses reveal genes involved in the formation of fine ridges on petal epidermal cells in Hibiscus trionum.</title>
        <authorList>
            <person name="Koshimizu S."/>
            <person name="Masuda S."/>
            <person name="Ishii T."/>
            <person name="Shirasu K."/>
            <person name="Hoshino A."/>
            <person name="Arita M."/>
        </authorList>
    </citation>
    <scope>NUCLEOTIDE SEQUENCE</scope>
    <source>
        <strain evidence="3">Hamamatsu line</strain>
    </source>
</reference>
<evidence type="ECO:0000313" key="4">
    <source>
        <dbReference type="Proteomes" id="UP001165190"/>
    </source>
</evidence>
<organism evidence="3 4">
    <name type="scientific">Hibiscus trionum</name>
    <name type="common">Flower of an hour</name>
    <dbReference type="NCBI Taxonomy" id="183268"/>
    <lineage>
        <taxon>Eukaryota</taxon>
        <taxon>Viridiplantae</taxon>
        <taxon>Streptophyta</taxon>
        <taxon>Embryophyta</taxon>
        <taxon>Tracheophyta</taxon>
        <taxon>Spermatophyta</taxon>
        <taxon>Magnoliopsida</taxon>
        <taxon>eudicotyledons</taxon>
        <taxon>Gunneridae</taxon>
        <taxon>Pentapetalae</taxon>
        <taxon>rosids</taxon>
        <taxon>malvids</taxon>
        <taxon>Malvales</taxon>
        <taxon>Malvaceae</taxon>
        <taxon>Malvoideae</taxon>
        <taxon>Hibiscus</taxon>
    </lineage>
</organism>
<feature type="transmembrane region" description="Helical" evidence="2">
    <location>
        <begin position="6"/>
        <end position="26"/>
    </location>
</feature>
<keyword evidence="4" id="KW-1185">Reference proteome</keyword>
<dbReference type="PANTHER" id="PTHR32444:SF63">
    <property type="entry name" value="G-TYPE LECTIN S-RECEPTOR-LIKE SERINE_THREONINE-PROTEIN KINASE RKS1"/>
    <property type="match status" value="1"/>
</dbReference>
<feature type="region of interest" description="Disordered" evidence="1">
    <location>
        <begin position="261"/>
        <end position="283"/>
    </location>
</feature>
<proteinExistence type="predicted"/>